<dbReference type="RefSeq" id="WP_074828222.1">
    <property type="nucleotide sequence ID" value="NZ_FOAT01000001.1"/>
</dbReference>
<dbReference type="PANTHER" id="PTHR11088">
    <property type="entry name" value="TRNA DIMETHYLALLYLTRANSFERASE"/>
    <property type="match status" value="1"/>
</dbReference>
<keyword evidence="7 10" id="KW-0067">ATP-binding</keyword>
<evidence type="ECO:0000256" key="6">
    <source>
        <dbReference type="ARBA" id="ARBA00022741"/>
    </source>
</evidence>
<dbReference type="GO" id="GO:0005524">
    <property type="term" value="F:ATP binding"/>
    <property type="evidence" value="ECO:0007669"/>
    <property type="project" value="UniProtKB-UniRule"/>
</dbReference>
<feature type="site" description="Interaction with substrate tRNA" evidence="10">
    <location>
        <position position="127"/>
    </location>
</feature>
<keyword evidence="6 10" id="KW-0547">Nucleotide-binding</keyword>
<dbReference type="Gene3D" id="3.40.50.300">
    <property type="entry name" value="P-loop containing nucleotide triphosphate hydrolases"/>
    <property type="match status" value="1"/>
</dbReference>
<evidence type="ECO:0000256" key="3">
    <source>
        <dbReference type="ARBA" id="ARBA00005842"/>
    </source>
</evidence>
<feature type="site" description="Interaction with substrate tRNA" evidence="10">
    <location>
        <position position="104"/>
    </location>
</feature>
<evidence type="ECO:0000256" key="9">
    <source>
        <dbReference type="ARBA" id="ARBA00049563"/>
    </source>
</evidence>
<organism evidence="14 15">
    <name type="scientific">Ruminococcus albus</name>
    <dbReference type="NCBI Taxonomy" id="1264"/>
    <lineage>
        <taxon>Bacteria</taxon>
        <taxon>Bacillati</taxon>
        <taxon>Bacillota</taxon>
        <taxon>Clostridia</taxon>
        <taxon>Eubacteriales</taxon>
        <taxon>Oscillospiraceae</taxon>
        <taxon>Ruminococcus</taxon>
    </lineage>
</organism>
<evidence type="ECO:0000256" key="13">
    <source>
        <dbReference type="RuleBase" id="RU003785"/>
    </source>
</evidence>
<evidence type="ECO:0000256" key="8">
    <source>
        <dbReference type="ARBA" id="ARBA00022842"/>
    </source>
</evidence>
<evidence type="ECO:0000313" key="14">
    <source>
        <dbReference type="EMBL" id="SEK22422.1"/>
    </source>
</evidence>
<dbReference type="SUPFAM" id="SSF52540">
    <property type="entry name" value="P-loop containing nucleoside triphosphate hydrolases"/>
    <property type="match status" value="1"/>
</dbReference>
<keyword evidence="4 10" id="KW-0808">Transferase</keyword>
<dbReference type="NCBIfam" id="TIGR00174">
    <property type="entry name" value="miaA"/>
    <property type="match status" value="1"/>
</dbReference>
<evidence type="ECO:0000256" key="2">
    <source>
        <dbReference type="ARBA" id="ARBA00003213"/>
    </source>
</evidence>
<protein>
    <recommendedName>
        <fullName evidence="10">tRNA dimethylallyltransferase</fullName>
        <ecNumber evidence="10">2.5.1.75</ecNumber>
    </recommendedName>
    <alternativeName>
        <fullName evidence="10">Dimethylallyl diphosphate:tRNA dimethylallyltransferase</fullName>
        <shortName evidence="10">DMAPP:tRNA dimethylallyltransferase</shortName>
        <shortName evidence="10">DMATase</shortName>
    </alternativeName>
    <alternativeName>
        <fullName evidence="10">Isopentenyl-diphosphate:tRNA isopentenyltransferase</fullName>
        <shortName evidence="10">IPP transferase</shortName>
        <shortName evidence="10">IPPT</shortName>
        <shortName evidence="10">IPTase</shortName>
    </alternativeName>
</protein>
<gene>
    <name evidence="10" type="primary">miaA</name>
    <name evidence="14" type="ORF">SAMN05216469_101162</name>
</gene>
<keyword evidence="8 10" id="KW-0460">Magnesium</keyword>
<dbReference type="InterPro" id="IPR027417">
    <property type="entry name" value="P-loop_NTPase"/>
</dbReference>
<dbReference type="PANTHER" id="PTHR11088:SF60">
    <property type="entry name" value="TRNA DIMETHYLALLYLTRANSFERASE"/>
    <property type="match status" value="1"/>
</dbReference>
<dbReference type="Gene3D" id="1.10.20.140">
    <property type="match status" value="1"/>
</dbReference>
<accession>A0A1H7FDD4</accession>
<dbReference type="OrthoDB" id="9776390at2"/>
<comment type="catalytic activity">
    <reaction evidence="9 10 11">
        <text>adenosine(37) in tRNA + dimethylallyl diphosphate = N(6)-dimethylallyladenosine(37) in tRNA + diphosphate</text>
        <dbReference type="Rhea" id="RHEA:26482"/>
        <dbReference type="Rhea" id="RHEA-COMP:10162"/>
        <dbReference type="Rhea" id="RHEA-COMP:10375"/>
        <dbReference type="ChEBI" id="CHEBI:33019"/>
        <dbReference type="ChEBI" id="CHEBI:57623"/>
        <dbReference type="ChEBI" id="CHEBI:74411"/>
        <dbReference type="ChEBI" id="CHEBI:74415"/>
        <dbReference type="EC" id="2.5.1.75"/>
    </reaction>
</comment>
<comment type="cofactor">
    <cofactor evidence="1 10">
        <name>Mg(2+)</name>
        <dbReference type="ChEBI" id="CHEBI:18420"/>
    </cofactor>
</comment>
<dbReference type="AlphaFoldDB" id="A0A1H7FDD4"/>
<dbReference type="Proteomes" id="UP000186015">
    <property type="component" value="Unassembled WGS sequence"/>
</dbReference>
<dbReference type="Pfam" id="PF01715">
    <property type="entry name" value="IPPT"/>
    <property type="match status" value="1"/>
</dbReference>
<proteinExistence type="inferred from homology"/>
<comment type="similarity">
    <text evidence="3 10 13">Belongs to the IPP transferase family.</text>
</comment>
<evidence type="ECO:0000313" key="15">
    <source>
        <dbReference type="Proteomes" id="UP000186015"/>
    </source>
</evidence>
<dbReference type="EMBL" id="FOAT01000001">
    <property type="protein sequence ID" value="SEK22422.1"/>
    <property type="molecule type" value="Genomic_DNA"/>
</dbReference>
<dbReference type="HAMAP" id="MF_00185">
    <property type="entry name" value="IPP_trans"/>
    <property type="match status" value="1"/>
</dbReference>
<evidence type="ECO:0000256" key="1">
    <source>
        <dbReference type="ARBA" id="ARBA00001946"/>
    </source>
</evidence>
<evidence type="ECO:0000256" key="7">
    <source>
        <dbReference type="ARBA" id="ARBA00022840"/>
    </source>
</evidence>
<keyword evidence="5 10" id="KW-0819">tRNA processing</keyword>
<dbReference type="GO" id="GO:0006400">
    <property type="term" value="P:tRNA modification"/>
    <property type="evidence" value="ECO:0007669"/>
    <property type="project" value="TreeGrafter"/>
</dbReference>
<dbReference type="InterPro" id="IPR018022">
    <property type="entry name" value="IPT"/>
</dbReference>
<comment type="function">
    <text evidence="2 10 12">Catalyzes the transfer of a dimethylallyl group onto the adenine at position 37 in tRNAs that read codons beginning with uridine, leading to the formation of N6-(dimethylallyl)adenosine (i(6)A).</text>
</comment>
<feature type="binding site" evidence="10">
    <location>
        <begin position="13"/>
        <end position="20"/>
    </location>
    <ligand>
        <name>ATP</name>
        <dbReference type="ChEBI" id="CHEBI:30616"/>
    </ligand>
</feature>
<name>A0A1H7FDD4_RUMAL</name>
<evidence type="ECO:0000256" key="5">
    <source>
        <dbReference type="ARBA" id="ARBA00022694"/>
    </source>
</evidence>
<evidence type="ECO:0000256" key="11">
    <source>
        <dbReference type="RuleBase" id="RU003783"/>
    </source>
</evidence>
<reference evidence="14 15" key="1">
    <citation type="submission" date="2016-10" db="EMBL/GenBank/DDBJ databases">
        <authorList>
            <person name="de Groot N.N."/>
        </authorList>
    </citation>
    <scope>NUCLEOTIDE SEQUENCE [LARGE SCALE GENOMIC DNA]</scope>
    <source>
        <strain evidence="14 15">KH2T6</strain>
    </source>
</reference>
<evidence type="ECO:0000256" key="12">
    <source>
        <dbReference type="RuleBase" id="RU003784"/>
    </source>
</evidence>
<dbReference type="EC" id="2.5.1.75" evidence="10"/>
<evidence type="ECO:0000256" key="4">
    <source>
        <dbReference type="ARBA" id="ARBA00022679"/>
    </source>
</evidence>
<sequence>MDKNKIPLLVIAGPTASGKTALAVEMAKLYNGEVISADSMQIYKGLNIATAKPTVEEMQGIPHHLIDFLEPDEPFSVADYVSLAGQKIREVRERGKLPIICGGTGLYISSLVDNIIFDDTGSDPVIRERLEKQAKDEGAHALWLKLKDIDPETAEKVHENNLPRVIRGIEVFELTGTKLSEHKVNSRREESPYKACIIGLTAENRQYLYDRIEKRVRIMAENGMVEECREVWQKGGLATAGQAIGYKELVPYFEGKAELNDCLEKIILETRHYAKRQLTWFRRVADISWVKIDNFDESKKIIENVQNIVAKSEIMCYNIV</sequence>
<comment type="caution">
    <text evidence="10">Lacks conserved residue(s) required for the propagation of feature annotation.</text>
</comment>
<comment type="subunit">
    <text evidence="10">Monomer.</text>
</comment>
<dbReference type="InterPro" id="IPR039657">
    <property type="entry name" value="Dimethylallyltransferase"/>
</dbReference>
<feature type="region of interest" description="Interaction with substrate tRNA" evidence="10">
    <location>
        <begin position="38"/>
        <end position="41"/>
    </location>
</feature>
<evidence type="ECO:0000256" key="10">
    <source>
        <dbReference type="HAMAP-Rule" id="MF_00185"/>
    </source>
</evidence>
<feature type="binding site" evidence="10">
    <location>
        <begin position="15"/>
        <end position="20"/>
    </location>
    <ligand>
        <name>substrate</name>
    </ligand>
</feature>
<dbReference type="GO" id="GO:0052381">
    <property type="term" value="F:tRNA dimethylallyltransferase activity"/>
    <property type="evidence" value="ECO:0007669"/>
    <property type="project" value="UniProtKB-UniRule"/>
</dbReference>